<keyword evidence="4" id="KW-1185">Reference proteome</keyword>
<dbReference type="Proteomes" id="UP001163821">
    <property type="component" value="Unassembled WGS sequence"/>
</dbReference>
<comment type="caution">
    <text evidence="3">The sequence shown here is derived from an EMBL/GenBank/DDBJ whole genome shotgun (WGS) entry which is preliminary data.</text>
</comment>
<dbReference type="PANTHER" id="PTHR10963">
    <property type="entry name" value="GLYCOSYL HYDROLASE-RELATED"/>
    <property type="match status" value="1"/>
</dbReference>
<dbReference type="PROSITE" id="PS51762">
    <property type="entry name" value="GH16_2"/>
    <property type="match status" value="1"/>
</dbReference>
<protein>
    <submittedName>
        <fullName evidence="3">Family 16 glycosylhydrolase</fullName>
    </submittedName>
</protein>
<name>A0AA41YCA8_9BACT</name>
<dbReference type="InterPro" id="IPR026444">
    <property type="entry name" value="Secre_tail"/>
</dbReference>
<comment type="similarity">
    <text evidence="1">Belongs to the glycosyl hydrolase 16 family.</text>
</comment>
<evidence type="ECO:0000313" key="4">
    <source>
        <dbReference type="Proteomes" id="UP001163821"/>
    </source>
</evidence>
<sequence>MQVRSIVFLSVFFLFLPFLLKEEARAQEPDCSRLVWFDEFDASGAPATQKWDYDLGGGGWGNNELQTYTNTRANSWIENGKLFIKAVKTNGTWTSARLVTRQKGDWLYGRIEVRAKLPSGKGTWPAIWMLPTDWAYGNWPSSGEIDIMEHVGYDPGVIHGTAHTEAYYHSIGTQKGASITVSDALTNFHVYAIEWDEERIRWFVDDQLYFTFINEHKTYKEWPFDKRFHLLLNIAIGGDWGGAQGIDPSLTEATMEIDYVRVYSSSLTKPVISGPVLNEAGQQAEYSVDPVAGAEYIWHLPEGVSLISGAGTNKITVQWNDAPGDLQLELRTPCETVFSNVFHVDYQFKPATSPFEIVPSDTQGALLWQAFPGEGNSLVLTDESGILQVDFSVTSPTQNPNLIYDFNGLADLSDHGGFVFELKIDPASPPSNLRIDLVDSNGNVNTTNLFKIDSFHGDAEFHRYAHQFTASSSPSFLLDRVRQIRIYLNYGVFGQSGSGTFQLKDMRLQESIPTAAPALLEKASFAVFPNPANRHVTIRSGEAFRLVQLFSATGQLVFSSLTNEAPEFQLSVEGFLPGLYYLKVDRHAAEKLVVY</sequence>
<organism evidence="3 4">
    <name type="scientific">Gaoshiqia sediminis</name>
    <dbReference type="NCBI Taxonomy" id="2986998"/>
    <lineage>
        <taxon>Bacteria</taxon>
        <taxon>Pseudomonadati</taxon>
        <taxon>Bacteroidota</taxon>
        <taxon>Bacteroidia</taxon>
        <taxon>Marinilabiliales</taxon>
        <taxon>Prolixibacteraceae</taxon>
        <taxon>Gaoshiqia</taxon>
    </lineage>
</organism>
<dbReference type="GO" id="GO:0004553">
    <property type="term" value="F:hydrolase activity, hydrolyzing O-glycosyl compounds"/>
    <property type="evidence" value="ECO:0007669"/>
    <property type="project" value="InterPro"/>
</dbReference>
<reference evidence="3" key="1">
    <citation type="submission" date="2022-10" db="EMBL/GenBank/DDBJ databases">
        <title>Gaoshiqiia sediminis gen. nov., sp. nov., isolated from coastal sediment.</title>
        <authorList>
            <person name="Yu W.X."/>
            <person name="Mu D.S."/>
            <person name="Du J.Z."/>
            <person name="Liang Y.Q."/>
        </authorList>
    </citation>
    <scope>NUCLEOTIDE SEQUENCE</scope>
    <source>
        <strain evidence="3">A06</strain>
    </source>
</reference>
<dbReference type="InterPro" id="IPR000757">
    <property type="entry name" value="Beta-glucanase-like"/>
</dbReference>
<dbReference type="RefSeq" id="WP_282592383.1">
    <property type="nucleotide sequence ID" value="NZ_JAPAAF010000022.1"/>
</dbReference>
<dbReference type="Pfam" id="PF00722">
    <property type="entry name" value="Glyco_hydro_16"/>
    <property type="match status" value="1"/>
</dbReference>
<dbReference type="InterPro" id="IPR045829">
    <property type="entry name" value="PKD_6"/>
</dbReference>
<feature type="domain" description="GH16" evidence="2">
    <location>
        <begin position="9"/>
        <end position="268"/>
    </location>
</feature>
<evidence type="ECO:0000256" key="1">
    <source>
        <dbReference type="ARBA" id="ARBA00006865"/>
    </source>
</evidence>
<dbReference type="EMBL" id="JAPAAF010000022">
    <property type="protein sequence ID" value="MCW0483788.1"/>
    <property type="molecule type" value="Genomic_DNA"/>
</dbReference>
<proteinExistence type="inferred from homology"/>
<dbReference type="GO" id="GO:0005975">
    <property type="term" value="P:carbohydrate metabolic process"/>
    <property type="evidence" value="ECO:0007669"/>
    <property type="project" value="InterPro"/>
</dbReference>
<evidence type="ECO:0000313" key="3">
    <source>
        <dbReference type="EMBL" id="MCW0483788.1"/>
    </source>
</evidence>
<dbReference type="SUPFAM" id="SSF49899">
    <property type="entry name" value="Concanavalin A-like lectins/glucanases"/>
    <property type="match status" value="1"/>
</dbReference>
<dbReference type="AlphaFoldDB" id="A0AA41YCA8"/>
<dbReference type="Pfam" id="PF19408">
    <property type="entry name" value="PKD_6"/>
    <property type="match status" value="1"/>
</dbReference>
<dbReference type="InterPro" id="IPR050546">
    <property type="entry name" value="Glycosyl_Hydrlase_16"/>
</dbReference>
<evidence type="ECO:0000259" key="2">
    <source>
        <dbReference type="PROSITE" id="PS51762"/>
    </source>
</evidence>
<accession>A0AA41YCA8</accession>
<dbReference type="InterPro" id="IPR013320">
    <property type="entry name" value="ConA-like_dom_sf"/>
</dbReference>
<dbReference type="CDD" id="cd08023">
    <property type="entry name" value="GH16_laminarinase_like"/>
    <property type="match status" value="1"/>
</dbReference>
<dbReference type="NCBIfam" id="TIGR04183">
    <property type="entry name" value="Por_Secre_tail"/>
    <property type="match status" value="1"/>
</dbReference>
<gene>
    <name evidence="3" type="ORF">N2K84_13675</name>
</gene>
<dbReference type="Pfam" id="PF18962">
    <property type="entry name" value="Por_Secre_tail"/>
    <property type="match status" value="1"/>
</dbReference>
<dbReference type="PANTHER" id="PTHR10963:SF55">
    <property type="entry name" value="GLYCOSIDE HYDROLASE FAMILY 16 PROTEIN"/>
    <property type="match status" value="1"/>
</dbReference>
<dbReference type="Gene3D" id="2.60.120.200">
    <property type="match status" value="1"/>
</dbReference>